<evidence type="ECO:0000256" key="13">
    <source>
        <dbReference type="ARBA" id="ARBA00023157"/>
    </source>
</evidence>
<gene>
    <name evidence="24" type="primary">PALLD</name>
</gene>
<evidence type="ECO:0000313" key="23">
    <source>
        <dbReference type="Proteomes" id="UP000515208"/>
    </source>
</evidence>
<evidence type="ECO:0000259" key="22">
    <source>
        <dbReference type="PROSITE" id="PS50835"/>
    </source>
</evidence>
<dbReference type="FunFam" id="2.60.40.10:FF:001560">
    <property type="entry name" value="palladin isoform X1"/>
    <property type="match status" value="1"/>
</dbReference>
<organism evidence="23 24">
    <name type="scientific">Bison bison bison</name>
    <name type="common">North American plains bison</name>
    <dbReference type="NCBI Taxonomy" id="43346"/>
    <lineage>
        <taxon>Eukaryota</taxon>
        <taxon>Metazoa</taxon>
        <taxon>Chordata</taxon>
        <taxon>Craniata</taxon>
        <taxon>Vertebrata</taxon>
        <taxon>Euteleostomi</taxon>
        <taxon>Mammalia</taxon>
        <taxon>Eutheria</taxon>
        <taxon>Laurasiatheria</taxon>
        <taxon>Artiodactyla</taxon>
        <taxon>Ruminantia</taxon>
        <taxon>Pecora</taxon>
        <taxon>Bovidae</taxon>
        <taxon>Bovinae</taxon>
        <taxon>Bison</taxon>
    </lineage>
</organism>
<dbReference type="Proteomes" id="UP000515208">
    <property type="component" value="Unplaced"/>
</dbReference>
<evidence type="ECO:0000256" key="2">
    <source>
        <dbReference type="ARBA" id="ARBA00004216"/>
    </source>
</evidence>
<accession>A0A6P3I9A9</accession>
<evidence type="ECO:0000256" key="16">
    <source>
        <dbReference type="ARBA" id="ARBA00023273"/>
    </source>
</evidence>
<evidence type="ECO:0000256" key="6">
    <source>
        <dbReference type="ARBA" id="ARBA00004489"/>
    </source>
</evidence>
<dbReference type="InterPro" id="IPR036179">
    <property type="entry name" value="Ig-like_dom_sf"/>
</dbReference>
<dbReference type="FunFam" id="2.60.40.10:FF:001108">
    <property type="entry name" value="palladin isoform X2"/>
    <property type="match status" value="1"/>
</dbReference>
<evidence type="ECO:0000256" key="14">
    <source>
        <dbReference type="ARBA" id="ARBA00023203"/>
    </source>
</evidence>
<evidence type="ECO:0000256" key="4">
    <source>
        <dbReference type="ARBA" id="ARBA00004246"/>
    </source>
</evidence>
<feature type="region of interest" description="Disordered" evidence="21">
    <location>
        <begin position="116"/>
        <end position="144"/>
    </location>
</feature>
<keyword evidence="13" id="KW-1015">Disulfide bond</keyword>
<evidence type="ECO:0000256" key="11">
    <source>
        <dbReference type="ARBA" id="ARBA00022737"/>
    </source>
</evidence>
<sequence length="705" mass="77441">MFVQVQALQQSIPVSAHLTGTAQSSPLLEAWLLSSGSHVQPYSPYTFQFLKRRLFMSFIVITSLLNYSRESIRGKELSDSFADVCCGSRGSDSVHWHLLAGSARLRDALRIQQLQQQIRREREAHARPSPPASPEPPESRAEPMSALAAPLLRALLPSQPATATTVSTGVSALGLPRAAPAAGLPKKASRPARMASDEEIQGSKDAVIQDLERKLRFKEDLLNNGQPRLTYEERMARRLLGADSATVFNVQEPEEEAANQDPWPSRASVENPLDGQKEYKVSSCEQRLISEIEYRLERSPVEESGDEAPCGDTSVESGVAPFFEVKLKHYKIFEGMPATFTCRVAGDPKPKIYWFKDGKQISPKNDHYSIRSDPSGTCSLHTAASTLEDDGNYTVMAANPQGRVSCTGRLMVQAVNQRGRSPRPPAGHPHGRRPRSRSRDSADEGEPIQERFFRPHFLQAPGDLTVQEGRLCRMDCKVSGLPTPDLTWLLDGKPVRQDSAHKMLVRENGVHSLVIEPVSARDAGIYTCVATNRAGQNSFCLELVVAAKEAHKPPVFLEKLQNTGVADGYPVRLECRVSGAPPPQIFWKKENESLTHSTDQNLAGMHQDHHGYVCLLIQGATKDDAGWYTVSAKNEAGIVSCTARLDVYTQWQQPPPSAKPKRVRPSASRYAALSDQGLDIRAAFQPEAGPSALALSPGLVESEDL</sequence>
<protein>
    <recommendedName>
        <fullName evidence="20">Palladin</fullName>
    </recommendedName>
</protein>
<dbReference type="InterPro" id="IPR003598">
    <property type="entry name" value="Ig_sub2"/>
</dbReference>
<feature type="region of interest" description="Disordered" evidence="21">
    <location>
        <begin position="180"/>
        <end position="201"/>
    </location>
</feature>
<dbReference type="RefSeq" id="XP_010851103.1">
    <property type="nucleotide sequence ID" value="XM_010852801.1"/>
</dbReference>
<evidence type="ECO:0000256" key="7">
    <source>
        <dbReference type="ARBA" id="ARBA00004510"/>
    </source>
</evidence>
<dbReference type="OrthoDB" id="6612025at2759"/>
<keyword evidence="15" id="KW-0206">Cytoskeleton</keyword>
<name>A0A6P3I9A9_BISBB</name>
<evidence type="ECO:0000256" key="5">
    <source>
        <dbReference type="ARBA" id="ARBA00004466"/>
    </source>
</evidence>
<evidence type="ECO:0000256" key="19">
    <source>
        <dbReference type="ARBA" id="ARBA00065150"/>
    </source>
</evidence>
<evidence type="ECO:0000256" key="18">
    <source>
        <dbReference type="ARBA" id="ARBA00061540"/>
    </source>
</evidence>
<dbReference type="PANTHER" id="PTHR47633:SF10">
    <property type="entry name" value="PALLADIN, CYTOSKELETAL ASSOCIATED PROTEIN"/>
    <property type="match status" value="1"/>
</dbReference>
<comment type="subcellular location">
    <subcellularLocation>
        <location evidence="4">Cell junction</location>
        <location evidence="4">Focal adhesion</location>
    </subcellularLocation>
    <subcellularLocation>
        <location evidence="6">Cell projection</location>
        <location evidence="6">Axon</location>
    </subcellularLocation>
    <subcellularLocation>
        <location evidence="8">Cell projection</location>
        <location evidence="8">Growth cone</location>
    </subcellularLocation>
    <subcellularLocation>
        <location evidence="7">Cell projection</location>
        <location evidence="7">Lamellipodium</location>
    </subcellularLocation>
    <subcellularLocation>
        <location evidence="1">Cell projection</location>
        <location evidence="1">Podosome</location>
    </subcellularLocation>
    <subcellularLocation>
        <location evidence="5">Cell projection</location>
        <location evidence="5">Ruffle</location>
    </subcellularLocation>
    <subcellularLocation>
        <location evidence="3">Cytoplasm</location>
        <location evidence="3">Cytoskeleton</location>
    </subcellularLocation>
    <subcellularLocation>
        <location evidence="2">Cytoplasm</location>
        <location evidence="2">Myofibril</location>
        <location evidence="2">Sarcomere</location>
        <location evidence="2">Z line</location>
    </subcellularLocation>
</comment>
<keyword evidence="9" id="KW-0963">Cytoplasm</keyword>
<keyword evidence="17" id="KW-0393">Immunoglobulin domain</keyword>
<feature type="domain" description="Ig-like" evidence="22">
    <location>
        <begin position="455"/>
        <end position="546"/>
    </location>
</feature>
<evidence type="ECO:0000256" key="10">
    <source>
        <dbReference type="ARBA" id="ARBA00022553"/>
    </source>
</evidence>
<dbReference type="SMART" id="SM00409">
    <property type="entry name" value="IG"/>
    <property type="match status" value="3"/>
</dbReference>
<dbReference type="GO" id="GO:0004672">
    <property type="term" value="F:protein kinase activity"/>
    <property type="evidence" value="ECO:0007669"/>
    <property type="project" value="TreeGrafter"/>
</dbReference>
<keyword evidence="12" id="KW-0965">Cell junction</keyword>
<proteinExistence type="inferred from homology"/>
<evidence type="ECO:0000256" key="17">
    <source>
        <dbReference type="ARBA" id="ARBA00023319"/>
    </source>
</evidence>
<dbReference type="FunFam" id="2.60.40.10:FF:000761">
    <property type="entry name" value="palladin isoform X2"/>
    <property type="match status" value="1"/>
</dbReference>
<evidence type="ECO:0000313" key="24">
    <source>
        <dbReference type="RefSeq" id="XP_010851103.1"/>
    </source>
</evidence>
<dbReference type="Pfam" id="PF07679">
    <property type="entry name" value="I-set"/>
    <property type="match status" value="3"/>
</dbReference>
<dbReference type="GO" id="GO:0002102">
    <property type="term" value="C:podosome"/>
    <property type="evidence" value="ECO:0007669"/>
    <property type="project" value="UniProtKB-SubCell"/>
</dbReference>
<dbReference type="GO" id="GO:0003779">
    <property type="term" value="F:actin binding"/>
    <property type="evidence" value="ECO:0007669"/>
    <property type="project" value="UniProtKB-KW"/>
</dbReference>
<feature type="region of interest" description="Disordered" evidence="21">
    <location>
        <begin position="417"/>
        <end position="445"/>
    </location>
</feature>
<dbReference type="InterPro" id="IPR003599">
    <property type="entry name" value="Ig_sub"/>
</dbReference>
<comment type="similarity">
    <text evidence="18">Belongs to the myotilin/palladin family.</text>
</comment>
<keyword evidence="11" id="KW-0677">Repeat</keyword>
<dbReference type="Gene3D" id="2.60.40.10">
    <property type="entry name" value="Immunoglobulins"/>
    <property type="match status" value="3"/>
</dbReference>
<dbReference type="GeneID" id="104997856"/>
<evidence type="ECO:0000256" key="21">
    <source>
        <dbReference type="SAM" id="MobiDB-lite"/>
    </source>
</evidence>
<dbReference type="CTD" id="23022"/>
<dbReference type="GO" id="GO:0030018">
    <property type="term" value="C:Z disc"/>
    <property type="evidence" value="ECO:0007669"/>
    <property type="project" value="UniProtKB-SubCell"/>
</dbReference>
<dbReference type="GO" id="GO:0001726">
    <property type="term" value="C:ruffle"/>
    <property type="evidence" value="ECO:0007669"/>
    <property type="project" value="UniProtKB-SubCell"/>
</dbReference>
<dbReference type="GO" id="GO:0005925">
    <property type="term" value="C:focal adhesion"/>
    <property type="evidence" value="ECO:0007669"/>
    <property type="project" value="UniProtKB-SubCell"/>
</dbReference>
<evidence type="ECO:0000256" key="8">
    <source>
        <dbReference type="ARBA" id="ARBA00004624"/>
    </source>
</evidence>
<feature type="domain" description="Ig-like" evidence="22">
    <location>
        <begin position="553"/>
        <end position="646"/>
    </location>
</feature>
<dbReference type="SUPFAM" id="SSF48726">
    <property type="entry name" value="Immunoglobulin"/>
    <property type="match status" value="3"/>
</dbReference>
<dbReference type="GO" id="GO:0030426">
    <property type="term" value="C:growth cone"/>
    <property type="evidence" value="ECO:0007669"/>
    <property type="project" value="UniProtKB-SubCell"/>
</dbReference>
<evidence type="ECO:0000256" key="20">
    <source>
        <dbReference type="ARBA" id="ARBA00072991"/>
    </source>
</evidence>
<dbReference type="InterPro" id="IPR013783">
    <property type="entry name" value="Ig-like_fold"/>
</dbReference>
<keyword evidence="16" id="KW-0966">Cell projection</keyword>
<reference evidence="24" key="1">
    <citation type="submission" date="2025-08" db="UniProtKB">
        <authorList>
            <consortium name="RefSeq"/>
        </authorList>
    </citation>
    <scope>IDENTIFICATION</scope>
    <source>
        <tissue evidence="24">Blood</tissue>
    </source>
</reference>
<evidence type="ECO:0000256" key="9">
    <source>
        <dbReference type="ARBA" id="ARBA00022490"/>
    </source>
</evidence>
<dbReference type="PROSITE" id="PS50835">
    <property type="entry name" value="IG_LIKE"/>
    <property type="match status" value="3"/>
</dbReference>
<dbReference type="KEGG" id="bbis:104997856"/>
<dbReference type="InterPro" id="IPR007110">
    <property type="entry name" value="Ig-like_dom"/>
</dbReference>
<evidence type="ECO:0000256" key="12">
    <source>
        <dbReference type="ARBA" id="ARBA00022949"/>
    </source>
</evidence>
<dbReference type="PANTHER" id="PTHR47633">
    <property type="entry name" value="IMMUNOGLOBULIN"/>
    <property type="match status" value="1"/>
</dbReference>
<dbReference type="GO" id="GO:0001725">
    <property type="term" value="C:stress fiber"/>
    <property type="evidence" value="ECO:0007669"/>
    <property type="project" value="UniProtKB-ARBA"/>
</dbReference>
<comment type="subunit">
    <text evidence="19">Interacts with EPS8. Interacts with LASP1. Interacts with VASP. Interacts with ACTN. Interacts with SORBS2. Interacts with PFN1. Interacts with LPP. Interacts with SPIN90. Interacts with SRC. Interacts with EZR. Interacts with RAI14.</text>
</comment>
<evidence type="ECO:0000256" key="3">
    <source>
        <dbReference type="ARBA" id="ARBA00004245"/>
    </source>
</evidence>
<keyword evidence="14" id="KW-0009">Actin-binding</keyword>
<dbReference type="GO" id="GO:0030027">
    <property type="term" value="C:lamellipodium"/>
    <property type="evidence" value="ECO:0007669"/>
    <property type="project" value="UniProtKB-SubCell"/>
</dbReference>
<keyword evidence="10" id="KW-0597">Phosphoprotein</keyword>
<dbReference type="SMART" id="SM00408">
    <property type="entry name" value="IGc2"/>
    <property type="match status" value="3"/>
</dbReference>
<evidence type="ECO:0000256" key="15">
    <source>
        <dbReference type="ARBA" id="ARBA00023212"/>
    </source>
</evidence>
<dbReference type="AlphaFoldDB" id="A0A6P3I9A9"/>
<feature type="domain" description="Ig-like" evidence="22">
    <location>
        <begin position="321"/>
        <end position="405"/>
    </location>
</feature>
<keyword evidence="23" id="KW-1185">Reference proteome</keyword>
<dbReference type="InterPro" id="IPR013098">
    <property type="entry name" value="Ig_I-set"/>
</dbReference>
<evidence type="ECO:0000256" key="1">
    <source>
        <dbReference type="ARBA" id="ARBA00004188"/>
    </source>
</evidence>